<dbReference type="CDD" id="cd02248">
    <property type="entry name" value="Peptidase_C1A"/>
    <property type="match status" value="1"/>
</dbReference>
<dbReference type="InterPro" id="IPR036034">
    <property type="entry name" value="PDZ_sf"/>
</dbReference>
<dbReference type="GO" id="GO:0008234">
    <property type="term" value="F:cysteine-type peptidase activity"/>
    <property type="evidence" value="ECO:0007669"/>
    <property type="project" value="UniProtKB-KW"/>
</dbReference>
<keyword evidence="8" id="KW-0865">Zymogen</keyword>
<dbReference type="InterPro" id="IPR038765">
    <property type="entry name" value="Papain-like_cys_pep_sf"/>
</dbReference>
<name>A0A814A3X7_ADIRI</name>
<dbReference type="InterPro" id="IPR025660">
    <property type="entry name" value="Pept_his_AS"/>
</dbReference>
<dbReference type="PROSITE" id="PS00139">
    <property type="entry name" value="THIOL_PROTEASE_CYS"/>
    <property type="match status" value="1"/>
</dbReference>
<evidence type="ECO:0000256" key="1">
    <source>
        <dbReference type="ARBA" id="ARBA00004245"/>
    </source>
</evidence>
<dbReference type="SMART" id="SM00848">
    <property type="entry name" value="Inhibitor_I29"/>
    <property type="match status" value="1"/>
</dbReference>
<evidence type="ECO:0000256" key="8">
    <source>
        <dbReference type="ARBA" id="ARBA00023145"/>
    </source>
</evidence>
<dbReference type="Proteomes" id="UP000663852">
    <property type="component" value="Unassembled WGS sequence"/>
</dbReference>
<dbReference type="Pfam" id="PF00595">
    <property type="entry name" value="PDZ"/>
    <property type="match status" value="1"/>
</dbReference>
<dbReference type="GO" id="GO:0016010">
    <property type="term" value="C:dystrophin-associated glycoprotein complex"/>
    <property type="evidence" value="ECO:0007669"/>
    <property type="project" value="TreeGrafter"/>
</dbReference>
<dbReference type="GO" id="GO:0006508">
    <property type="term" value="P:proteolysis"/>
    <property type="evidence" value="ECO:0007669"/>
    <property type="project" value="UniProtKB-KW"/>
</dbReference>
<sequence length="919" mass="103630">MTVESPLAEQQRAVVELYVQSKWLKANLTLENDNLFIEYEYDKQLPIEDGNSTFRDTSNNVSSQKRLIKISKPDNTGLGISIKGGRENRMPILISKIFPNMPADQTGQLYVGDAILSVNGKDLQHVSHEEAVQILKKCGKEVELEVRYLREVNVLMQKQTSSLAGKQPSQDNLNESGAKRLLATTSPQSSNDSIRYETKRISLRLCYVFRRSASATDMIVFSPSSSLPPTASPLLTNGSNGAILDLVLPSIQTCYSIRFVDDMYARKWFYIIHAKISRCLLSIIPDIEERLYVERDHNEVKSLGWFAEQVHYDEVTTIRSWRPVFFILTEFDLCLLSHPPVSRQASREIITSYPILTSRLVASTHDTSVDIDISFLTLRIGTKFGIVTHSLRLETKLDSDFWIQSMSQWTQNAVLRVQEAIFPCKWNNRLCKLYLHYEDGFALYSDPENAQTNIRLLWKESFEKLRSSSDDNNHLLTLDFHGEEGVMVLSKNINLVSMRLSLHVFIIGLALIPVICSTPVSLGDGFYLPRLDNVESHIDNLWANFKKGYGIVYNTTVDELHRFKIFAGHVKMIVKHNLEHDLGLHTYRLGINKYATLTNQEFRQKFNGYRREKNSRLQSSNIRRVHVPASPYIALPVSVDWRDQGLVTPVKDQAQCGSCWAFSATGALESHHARSSGKLVSLSEQQLVDCSTNWGNNGCNGGLMDNAFKYVHDNKGLDDEKAYPYVGKDQDSCKFRRKAVGTTCDGFVDIPEGNETALQEALALQGPVSVAIDASQESFQFYVSGVYSDAKCSSDDLDHGVLAVGYGVANDPVKGQQEYYIVKNSWSAAWGDKGYIKIARNKKNMCGISSAASYPIVSDKSVEDCEENIIGYIFKAPRTLQTKFKSTSFDKVINSQRNENIQDFSTTCQTKTEGRPHQN</sequence>
<gene>
    <name evidence="12" type="ORF">EDS130_LOCUS10085</name>
</gene>
<dbReference type="PANTHER" id="PTHR10554">
    <property type="entry name" value="SYNTROPHIN"/>
    <property type="match status" value="1"/>
</dbReference>
<comment type="similarity">
    <text evidence="3">Belongs to the syntrophin family.</text>
</comment>
<evidence type="ECO:0000259" key="10">
    <source>
        <dbReference type="PROSITE" id="PS50003"/>
    </source>
</evidence>
<dbReference type="PROSITE" id="PS50003">
    <property type="entry name" value="PH_DOMAIN"/>
    <property type="match status" value="1"/>
</dbReference>
<evidence type="ECO:0000256" key="7">
    <source>
        <dbReference type="ARBA" id="ARBA00022807"/>
    </source>
</evidence>
<comment type="similarity">
    <text evidence="2">Belongs to the peptidase C1 family.</text>
</comment>
<proteinExistence type="inferred from homology"/>
<comment type="caution">
    <text evidence="12">The sequence shown here is derived from an EMBL/GenBank/DDBJ whole genome shotgun (WGS) entry which is preliminary data.</text>
</comment>
<evidence type="ECO:0000256" key="4">
    <source>
        <dbReference type="ARBA" id="ARBA00022490"/>
    </source>
</evidence>
<dbReference type="GO" id="GO:0005198">
    <property type="term" value="F:structural molecule activity"/>
    <property type="evidence" value="ECO:0007669"/>
    <property type="project" value="InterPro"/>
</dbReference>
<dbReference type="SUPFAM" id="SSF50156">
    <property type="entry name" value="PDZ domain-like"/>
    <property type="match status" value="1"/>
</dbReference>
<dbReference type="InterPro" id="IPR001478">
    <property type="entry name" value="PDZ"/>
</dbReference>
<dbReference type="InterPro" id="IPR039417">
    <property type="entry name" value="Peptidase_C1A_papain-like"/>
</dbReference>
<protein>
    <submittedName>
        <fullName evidence="12">Uncharacterized protein</fullName>
    </submittedName>
</protein>
<reference evidence="12" key="1">
    <citation type="submission" date="2021-02" db="EMBL/GenBank/DDBJ databases">
        <authorList>
            <person name="Nowell W R."/>
        </authorList>
    </citation>
    <scope>NUCLEOTIDE SEQUENCE</scope>
</reference>
<dbReference type="PROSITE" id="PS00639">
    <property type="entry name" value="THIOL_PROTEASE_HIS"/>
    <property type="match status" value="1"/>
</dbReference>
<dbReference type="SUPFAM" id="SSF54001">
    <property type="entry name" value="Cysteine proteinases"/>
    <property type="match status" value="1"/>
</dbReference>
<dbReference type="InterPro" id="IPR015482">
    <property type="entry name" value="Syntrophin"/>
</dbReference>
<keyword evidence="6" id="KW-0378">Hydrolase</keyword>
<evidence type="ECO:0000256" key="5">
    <source>
        <dbReference type="ARBA" id="ARBA00022670"/>
    </source>
</evidence>
<dbReference type="InterPro" id="IPR000169">
    <property type="entry name" value="Pept_cys_AS"/>
</dbReference>
<comment type="subcellular location">
    <subcellularLocation>
        <location evidence="1">Cytoplasm</location>
        <location evidence="1">Cytoskeleton</location>
    </subcellularLocation>
</comment>
<keyword evidence="4" id="KW-0963">Cytoplasm</keyword>
<evidence type="ECO:0000256" key="9">
    <source>
        <dbReference type="ARBA" id="ARBA00023212"/>
    </source>
</evidence>
<dbReference type="Pfam" id="PF23012">
    <property type="entry name" value="Syntrophin_4th"/>
    <property type="match status" value="1"/>
</dbReference>
<evidence type="ECO:0000256" key="6">
    <source>
        <dbReference type="ARBA" id="ARBA00022801"/>
    </source>
</evidence>
<dbReference type="InterPro" id="IPR055108">
    <property type="entry name" value="Syntrophin_4th"/>
</dbReference>
<dbReference type="InterPro" id="IPR013201">
    <property type="entry name" value="Prot_inhib_I29"/>
</dbReference>
<dbReference type="InterPro" id="IPR000668">
    <property type="entry name" value="Peptidase_C1A_C"/>
</dbReference>
<evidence type="ECO:0000313" key="12">
    <source>
        <dbReference type="EMBL" id="CAF0907276.1"/>
    </source>
</evidence>
<dbReference type="InterPro" id="IPR001849">
    <property type="entry name" value="PH_domain"/>
</dbReference>
<accession>A0A814A3X7</accession>
<dbReference type="CDD" id="cd06801">
    <property type="entry name" value="PDZ_syntrophin-like"/>
    <property type="match status" value="1"/>
</dbReference>
<dbReference type="EMBL" id="CAJNOJ010000034">
    <property type="protein sequence ID" value="CAF0907276.1"/>
    <property type="molecule type" value="Genomic_DNA"/>
</dbReference>
<dbReference type="Gene3D" id="2.30.42.10">
    <property type="match status" value="1"/>
</dbReference>
<dbReference type="Gene3D" id="3.90.70.10">
    <property type="entry name" value="Cysteine proteinases"/>
    <property type="match status" value="1"/>
</dbReference>
<dbReference type="FunFam" id="3.90.70.10:FF:000006">
    <property type="entry name" value="Cathepsin S"/>
    <property type="match status" value="1"/>
</dbReference>
<keyword evidence="7" id="KW-0788">Thiol protease</keyword>
<feature type="domain" description="PH" evidence="10">
    <location>
        <begin position="299"/>
        <end position="411"/>
    </location>
</feature>
<dbReference type="SMART" id="SM00228">
    <property type="entry name" value="PDZ"/>
    <property type="match status" value="1"/>
</dbReference>
<dbReference type="Pfam" id="PF00112">
    <property type="entry name" value="Peptidase_C1"/>
    <property type="match status" value="1"/>
</dbReference>
<evidence type="ECO:0000259" key="11">
    <source>
        <dbReference type="PROSITE" id="PS50106"/>
    </source>
</evidence>
<evidence type="ECO:0000256" key="3">
    <source>
        <dbReference type="ARBA" id="ARBA00010798"/>
    </source>
</evidence>
<evidence type="ECO:0000313" key="13">
    <source>
        <dbReference type="Proteomes" id="UP000663852"/>
    </source>
</evidence>
<dbReference type="PANTHER" id="PTHR10554:SF12">
    <property type="entry name" value="IP02644P"/>
    <property type="match status" value="1"/>
</dbReference>
<dbReference type="Pfam" id="PF08246">
    <property type="entry name" value="Inhibitor_I29"/>
    <property type="match status" value="1"/>
</dbReference>
<dbReference type="AlphaFoldDB" id="A0A814A3X7"/>
<keyword evidence="5" id="KW-0645">Protease</keyword>
<dbReference type="OrthoDB" id="409749at2759"/>
<organism evidence="12 13">
    <name type="scientific">Adineta ricciae</name>
    <name type="common">Rotifer</name>
    <dbReference type="NCBI Taxonomy" id="249248"/>
    <lineage>
        <taxon>Eukaryota</taxon>
        <taxon>Metazoa</taxon>
        <taxon>Spiralia</taxon>
        <taxon>Gnathifera</taxon>
        <taxon>Rotifera</taxon>
        <taxon>Eurotatoria</taxon>
        <taxon>Bdelloidea</taxon>
        <taxon>Adinetida</taxon>
        <taxon>Adinetidae</taxon>
        <taxon>Adineta</taxon>
    </lineage>
</organism>
<evidence type="ECO:0000256" key="2">
    <source>
        <dbReference type="ARBA" id="ARBA00008455"/>
    </source>
</evidence>
<feature type="domain" description="PDZ" evidence="11">
    <location>
        <begin position="67"/>
        <end position="150"/>
    </location>
</feature>
<dbReference type="PROSITE" id="PS50106">
    <property type="entry name" value="PDZ"/>
    <property type="match status" value="1"/>
</dbReference>
<keyword evidence="9" id="KW-0206">Cytoskeleton</keyword>
<dbReference type="SMART" id="SM00645">
    <property type="entry name" value="Pept_C1"/>
    <property type="match status" value="1"/>
</dbReference>
<dbReference type="GO" id="GO:0005856">
    <property type="term" value="C:cytoskeleton"/>
    <property type="evidence" value="ECO:0007669"/>
    <property type="project" value="UniProtKB-SubCell"/>
</dbReference>
<dbReference type="PRINTS" id="PR00705">
    <property type="entry name" value="PAPAIN"/>
</dbReference>